<keyword evidence="2" id="KW-1185">Reference proteome</keyword>
<accession>A0ACC0BP41</accession>
<name>A0ACC0BP41_CATRO</name>
<comment type="caution">
    <text evidence="1">The sequence shown here is derived from an EMBL/GenBank/DDBJ whole genome shotgun (WGS) entry which is preliminary data.</text>
</comment>
<gene>
    <name evidence="1" type="ORF">M9H77_14748</name>
</gene>
<organism evidence="1 2">
    <name type="scientific">Catharanthus roseus</name>
    <name type="common">Madagascar periwinkle</name>
    <name type="synonym">Vinca rosea</name>
    <dbReference type="NCBI Taxonomy" id="4058"/>
    <lineage>
        <taxon>Eukaryota</taxon>
        <taxon>Viridiplantae</taxon>
        <taxon>Streptophyta</taxon>
        <taxon>Embryophyta</taxon>
        <taxon>Tracheophyta</taxon>
        <taxon>Spermatophyta</taxon>
        <taxon>Magnoliopsida</taxon>
        <taxon>eudicotyledons</taxon>
        <taxon>Gunneridae</taxon>
        <taxon>Pentapetalae</taxon>
        <taxon>asterids</taxon>
        <taxon>lamiids</taxon>
        <taxon>Gentianales</taxon>
        <taxon>Apocynaceae</taxon>
        <taxon>Rauvolfioideae</taxon>
        <taxon>Vinceae</taxon>
        <taxon>Catharanthinae</taxon>
        <taxon>Catharanthus</taxon>
    </lineage>
</organism>
<proteinExistence type="predicted"/>
<dbReference type="EMBL" id="CM044703">
    <property type="protein sequence ID" value="KAI5674384.1"/>
    <property type="molecule type" value="Genomic_DNA"/>
</dbReference>
<reference evidence="2" key="1">
    <citation type="journal article" date="2023" name="Nat. Plants">
        <title>Single-cell RNA sequencing provides a high-resolution roadmap for understanding the multicellular compartmentation of specialized metabolism.</title>
        <authorList>
            <person name="Sun S."/>
            <person name="Shen X."/>
            <person name="Li Y."/>
            <person name="Li Y."/>
            <person name="Wang S."/>
            <person name="Li R."/>
            <person name="Zhang H."/>
            <person name="Shen G."/>
            <person name="Guo B."/>
            <person name="Wei J."/>
            <person name="Xu J."/>
            <person name="St-Pierre B."/>
            <person name="Chen S."/>
            <person name="Sun C."/>
        </authorList>
    </citation>
    <scope>NUCLEOTIDE SEQUENCE [LARGE SCALE GENOMIC DNA]</scope>
</reference>
<protein>
    <submittedName>
        <fullName evidence="1">Uncharacterized protein</fullName>
    </submittedName>
</protein>
<dbReference type="Proteomes" id="UP001060085">
    <property type="component" value="Linkage Group LG03"/>
</dbReference>
<sequence length="166" mass="18080">MLNGRRGDDDLGPVIDRTGRVEGRIITASSRGVRWRYSTSDLPVTPTPLAPGFHHGTGWAGVVGEEQERVRSLHIQGEADERGDDDGDDDQDKGDDDGDEEQTVYVTPVAPAGGSDWHPRHGKEKGLTGSFMSVMSKIARSRNKRPEVAHDVPAATQKRKKVKASN</sequence>
<evidence type="ECO:0000313" key="2">
    <source>
        <dbReference type="Proteomes" id="UP001060085"/>
    </source>
</evidence>
<evidence type="ECO:0000313" key="1">
    <source>
        <dbReference type="EMBL" id="KAI5674384.1"/>
    </source>
</evidence>